<protein>
    <submittedName>
        <fullName evidence="1">Uncharacterized protein</fullName>
    </submittedName>
</protein>
<dbReference type="Proteomes" id="UP000054321">
    <property type="component" value="Unassembled WGS sequence"/>
</dbReference>
<dbReference type="HOGENOM" id="CLU_2740701_0_0_1"/>
<gene>
    <name evidence="1" type="ORF">OIDMADRAFT_112682</name>
</gene>
<proteinExistence type="predicted"/>
<dbReference type="STRING" id="913774.A0A0C3HBM7"/>
<accession>A0A0C3HBM7</accession>
<dbReference type="Gene3D" id="1.25.10.10">
    <property type="entry name" value="Leucine-rich Repeat Variant"/>
    <property type="match status" value="1"/>
</dbReference>
<dbReference type="AlphaFoldDB" id="A0A0C3HBM7"/>
<sequence length="71" mass="8007">MAPTIEELDATVRAFYEGRGDTQKAAQATLNQFKEDPDAWLLLTNCRPWLASTRQCHHDPVEGPSKRAVPR</sequence>
<organism evidence="1 2">
    <name type="scientific">Oidiodendron maius (strain Zn)</name>
    <dbReference type="NCBI Taxonomy" id="913774"/>
    <lineage>
        <taxon>Eukaryota</taxon>
        <taxon>Fungi</taxon>
        <taxon>Dikarya</taxon>
        <taxon>Ascomycota</taxon>
        <taxon>Pezizomycotina</taxon>
        <taxon>Leotiomycetes</taxon>
        <taxon>Leotiomycetes incertae sedis</taxon>
        <taxon>Myxotrichaceae</taxon>
        <taxon>Oidiodendron</taxon>
    </lineage>
</organism>
<dbReference type="OrthoDB" id="27218at2759"/>
<dbReference type="InParanoid" id="A0A0C3HBM7"/>
<reference evidence="2" key="2">
    <citation type="submission" date="2015-01" db="EMBL/GenBank/DDBJ databases">
        <title>Evolutionary Origins and Diversification of the Mycorrhizal Mutualists.</title>
        <authorList>
            <consortium name="DOE Joint Genome Institute"/>
            <consortium name="Mycorrhizal Genomics Consortium"/>
            <person name="Kohler A."/>
            <person name="Kuo A."/>
            <person name="Nagy L.G."/>
            <person name="Floudas D."/>
            <person name="Copeland A."/>
            <person name="Barry K.W."/>
            <person name="Cichocki N."/>
            <person name="Veneault-Fourrey C."/>
            <person name="LaButti K."/>
            <person name="Lindquist E.A."/>
            <person name="Lipzen A."/>
            <person name="Lundell T."/>
            <person name="Morin E."/>
            <person name="Murat C."/>
            <person name="Riley R."/>
            <person name="Ohm R."/>
            <person name="Sun H."/>
            <person name="Tunlid A."/>
            <person name="Henrissat B."/>
            <person name="Grigoriev I.V."/>
            <person name="Hibbett D.S."/>
            <person name="Martin F."/>
        </authorList>
    </citation>
    <scope>NUCLEOTIDE SEQUENCE [LARGE SCALE GENOMIC DNA]</scope>
    <source>
        <strain evidence="2">Zn</strain>
    </source>
</reference>
<name>A0A0C3HBM7_OIDMZ</name>
<dbReference type="EMBL" id="KN832871">
    <property type="protein sequence ID" value="KIN05651.1"/>
    <property type="molecule type" value="Genomic_DNA"/>
</dbReference>
<reference evidence="1 2" key="1">
    <citation type="submission" date="2014-04" db="EMBL/GenBank/DDBJ databases">
        <authorList>
            <consortium name="DOE Joint Genome Institute"/>
            <person name="Kuo A."/>
            <person name="Martino E."/>
            <person name="Perotto S."/>
            <person name="Kohler A."/>
            <person name="Nagy L.G."/>
            <person name="Floudas D."/>
            <person name="Copeland A."/>
            <person name="Barry K.W."/>
            <person name="Cichocki N."/>
            <person name="Veneault-Fourrey C."/>
            <person name="LaButti K."/>
            <person name="Lindquist E.A."/>
            <person name="Lipzen A."/>
            <person name="Lundell T."/>
            <person name="Morin E."/>
            <person name="Murat C."/>
            <person name="Sun H."/>
            <person name="Tunlid A."/>
            <person name="Henrissat B."/>
            <person name="Grigoriev I.V."/>
            <person name="Hibbett D.S."/>
            <person name="Martin F."/>
            <person name="Nordberg H.P."/>
            <person name="Cantor M.N."/>
            <person name="Hua S.X."/>
        </authorList>
    </citation>
    <scope>NUCLEOTIDE SEQUENCE [LARGE SCALE GENOMIC DNA]</scope>
    <source>
        <strain evidence="1 2">Zn</strain>
    </source>
</reference>
<dbReference type="InterPro" id="IPR011989">
    <property type="entry name" value="ARM-like"/>
</dbReference>
<evidence type="ECO:0000313" key="2">
    <source>
        <dbReference type="Proteomes" id="UP000054321"/>
    </source>
</evidence>
<evidence type="ECO:0000313" key="1">
    <source>
        <dbReference type="EMBL" id="KIN05651.1"/>
    </source>
</evidence>
<keyword evidence="2" id="KW-1185">Reference proteome</keyword>